<comment type="caution">
    <text evidence="3">The sequence shown here is derived from an EMBL/GenBank/DDBJ whole genome shotgun (WGS) entry which is preliminary data.</text>
</comment>
<dbReference type="RefSeq" id="WP_231484566.1">
    <property type="nucleotide sequence ID" value="NZ_BAAAZO010000010.1"/>
</dbReference>
<protein>
    <submittedName>
        <fullName evidence="3">FIST N-terminal domain-containing protein</fullName>
    </submittedName>
</protein>
<dbReference type="Pfam" id="PF08495">
    <property type="entry name" value="FIST"/>
    <property type="match status" value="1"/>
</dbReference>
<gene>
    <name evidence="3" type="ORF">GCM10022223_51920</name>
</gene>
<dbReference type="PANTHER" id="PTHR40252">
    <property type="entry name" value="BLR0328 PROTEIN"/>
    <property type="match status" value="1"/>
</dbReference>
<proteinExistence type="predicted"/>
<dbReference type="SMART" id="SM00897">
    <property type="entry name" value="FIST"/>
    <property type="match status" value="1"/>
</dbReference>
<keyword evidence="4" id="KW-1185">Reference proteome</keyword>
<dbReference type="Proteomes" id="UP001501074">
    <property type="component" value="Unassembled WGS sequence"/>
</dbReference>
<reference evidence="4" key="1">
    <citation type="journal article" date="2019" name="Int. J. Syst. Evol. Microbiol.">
        <title>The Global Catalogue of Microorganisms (GCM) 10K type strain sequencing project: providing services to taxonomists for standard genome sequencing and annotation.</title>
        <authorList>
            <consortium name="The Broad Institute Genomics Platform"/>
            <consortium name="The Broad Institute Genome Sequencing Center for Infectious Disease"/>
            <person name="Wu L."/>
            <person name="Ma J."/>
        </authorList>
    </citation>
    <scope>NUCLEOTIDE SEQUENCE [LARGE SCALE GENOMIC DNA]</scope>
    <source>
        <strain evidence="4">JCM 16902</strain>
    </source>
</reference>
<dbReference type="Pfam" id="PF10442">
    <property type="entry name" value="FIST_C"/>
    <property type="match status" value="1"/>
</dbReference>
<organism evidence="3 4">
    <name type="scientific">Kineosporia mesophila</name>
    <dbReference type="NCBI Taxonomy" id="566012"/>
    <lineage>
        <taxon>Bacteria</taxon>
        <taxon>Bacillati</taxon>
        <taxon>Actinomycetota</taxon>
        <taxon>Actinomycetes</taxon>
        <taxon>Kineosporiales</taxon>
        <taxon>Kineosporiaceae</taxon>
        <taxon>Kineosporia</taxon>
    </lineage>
</organism>
<evidence type="ECO:0000313" key="3">
    <source>
        <dbReference type="EMBL" id="GAA3628195.1"/>
    </source>
</evidence>
<feature type="domain" description="FIST" evidence="1">
    <location>
        <begin position="25"/>
        <end position="226"/>
    </location>
</feature>
<dbReference type="InterPro" id="IPR019494">
    <property type="entry name" value="FIST_C"/>
</dbReference>
<dbReference type="SMART" id="SM01204">
    <property type="entry name" value="FIST_C"/>
    <property type="match status" value="1"/>
</dbReference>
<sequence length="386" mass="40515">MVRAWTGQWRAGTGSADPLPAWDGPATLVMIFGAAAVLEAVLEAGDVSPLSEVLAAYPTSVVIGCSTAGEILGETVEDGTLTVAVTRFASTRLRLITRDMTASRDSHQIGKELAEELVAGDPELKGIIVLSDGLRANGAELARGLSEGGRGQALITGGLAGDGNRFDRTWVLVDGRPRTGAVCVVGLSGPKLRIGHGAGGGWSILGPERKVTRSDGNVLYELDGQPALGLYRNYLGEQMGDTPEATLLFPLSVRTPDGAQGAVVRTVQAFDEQQQSMTFTGDIRQNSVARLMRANIDELVDGAGDAAKGAELIPGLPVMTLVISCIGRRAVLGQRTEDELETVASRLPTDALIAGFYSYGEISPIGEKTSGLLNQTLTITTFQEVL</sequence>
<accession>A0ABP7AAB9</accession>
<evidence type="ECO:0000259" key="2">
    <source>
        <dbReference type="SMART" id="SM01204"/>
    </source>
</evidence>
<dbReference type="EMBL" id="BAAAZO010000010">
    <property type="protein sequence ID" value="GAA3628195.1"/>
    <property type="molecule type" value="Genomic_DNA"/>
</dbReference>
<feature type="domain" description="FIST C-domain" evidence="2">
    <location>
        <begin position="227"/>
        <end position="365"/>
    </location>
</feature>
<name>A0ABP7AAB9_9ACTN</name>
<dbReference type="PANTHER" id="PTHR40252:SF2">
    <property type="entry name" value="BLR0328 PROTEIN"/>
    <property type="match status" value="1"/>
</dbReference>
<dbReference type="InterPro" id="IPR013702">
    <property type="entry name" value="FIST_domain_N"/>
</dbReference>
<evidence type="ECO:0000313" key="4">
    <source>
        <dbReference type="Proteomes" id="UP001501074"/>
    </source>
</evidence>
<evidence type="ECO:0000259" key="1">
    <source>
        <dbReference type="SMART" id="SM00897"/>
    </source>
</evidence>